<organism evidence="1 2">
    <name type="scientific">Thermoproteus tenax (strain ATCC 35583 / DSM 2078 / JCM 9277 / NBRC 100435 / Kra 1)</name>
    <dbReference type="NCBI Taxonomy" id="768679"/>
    <lineage>
        <taxon>Archaea</taxon>
        <taxon>Thermoproteota</taxon>
        <taxon>Thermoprotei</taxon>
        <taxon>Thermoproteales</taxon>
        <taxon>Thermoproteaceae</taxon>
        <taxon>Thermoproteus</taxon>
    </lineage>
</organism>
<gene>
    <name evidence="1" type="ordered locus">TTX_1847</name>
</gene>
<protein>
    <submittedName>
        <fullName evidence="1">Subunit of KEOPS complex, involved (Cgi121BUD32KAE1)</fullName>
    </submittedName>
</protein>
<dbReference type="PaxDb" id="768679-TTX_1847"/>
<dbReference type="Proteomes" id="UP000002654">
    <property type="component" value="Chromosome"/>
</dbReference>
<sequence>MCIEVILVSSEPLTKEILASLGSGALAIAVRPEAVRDWRYLLQALVYAYALKGPARDSRISALMYLTQQDSIESAVATTSPLGLSEYVVAVYGKREEVEKALKSLPRGLPYYPERDFDPWLITNFALKRLT</sequence>
<dbReference type="STRING" id="768679.TTX_1847"/>
<dbReference type="OrthoDB" id="25649at2157"/>
<name>G4RLM0_THETK</name>
<proteinExistence type="predicted"/>
<keyword evidence="2" id="KW-1185">Reference proteome</keyword>
<dbReference type="KEGG" id="ttn:TTX_1847"/>
<reference evidence="1 2" key="1">
    <citation type="journal article" date="2011" name="PLoS ONE">
        <title>The complete genome sequence of Thermoproteus tenax: a physiologically versatile member of the Crenarchaeota.</title>
        <authorList>
            <person name="Siebers B."/>
            <person name="Zaparty M."/>
            <person name="Raddatz G."/>
            <person name="Tjaden B."/>
            <person name="Albers S.V."/>
            <person name="Bell S.D."/>
            <person name="Blombach F."/>
            <person name="Kletzin A."/>
            <person name="Kyrpides N."/>
            <person name="Lanz C."/>
            <person name="Plagens A."/>
            <person name="Rampp M."/>
            <person name="Rosinus A."/>
            <person name="von Jan M."/>
            <person name="Makarova K.S."/>
            <person name="Klenk H.P."/>
            <person name="Schuster S.C."/>
            <person name="Hensel R."/>
        </authorList>
    </citation>
    <scope>NUCLEOTIDE SEQUENCE [LARGE SCALE GENOMIC DNA]</scope>
    <source>
        <strain evidence="2">ATCC 35583 / DSM 2078 / JCM 9277 / NBRC 100435 / Kra 1</strain>
    </source>
</reference>
<dbReference type="AlphaFoldDB" id="G4RLM0"/>
<dbReference type="HOGENOM" id="CLU_1902013_0_0_2"/>
<dbReference type="eggNOG" id="arCOG02197">
    <property type="taxonomic scope" value="Archaea"/>
</dbReference>
<accession>G4RLM0</accession>
<evidence type="ECO:0000313" key="1">
    <source>
        <dbReference type="EMBL" id="CCC82465.1"/>
    </source>
</evidence>
<evidence type="ECO:0000313" key="2">
    <source>
        <dbReference type="Proteomes" id="UP000002654"/>
    </source>
</evidence>
<dbReference type="PATRIC" id="fig|768679.9.peg.1871"/>
<dbReference type="EMBL" id="FN869859">
    <property type="protein sequence ID" value="CCC82465.1"/>
    <property type="molecule type" value="Genomic_DNA"/>
</dbReference>